<comment type="caution">
    <text evidence="1">The sequence shown here is derived from an EMBL/GenBank/DDBJ whole genome shotgun (WGS) entry which is preliminary data.</text>
</comment>
<dbReference type="SUPFAM" id="SSF109854">
    <property type="entry name" value="DinB/YfiT-like putative metalloenzymes"/>
    <property type="match status" value="1"/>
</dbReference>
<dbReference type="Pfam" id="PF07609">
    <property type="entry name" value="DUF1572"/>
    <property type="match status" value="1"/>
</dbReference>
<proteinExistence type="predicted"/>
<dbReference type="RefSeq" id="WP_379982072.1">
    <property type="nucleotide sequence ID" value="NZ_JBHSFV010000015.1"/>
</dbReference>
<dbReference type="EMBL" id="JBHSFV010000015">
    <property type="protein sequence ID" value="MFC4636156.1"/>
    <property type="molecule type" value="Genomic_DNA"/>
</dbReference>
<protein>
    <submittedName>
        <fullName evidence="1">DinB family protein</fullName>
    </submittedName>
</protein>
<organism evidence="1 2">
    <name type="scientific">Dokdonia ponticola</name>
    <dbReference type="NCBI Taxonomy" id="2041041"/>
    <lineage>
        <taxon>Bacteria</taxon>
        <taxon>Pseudomonadati</taxon>
        <taxon>Bacteroidota</taxon>
        <taxon>Flavobacteriia</taxon>
        <taxon>Flavobacteriales</taxon>
        <taxon>Flavobacteriaceae</taxon>
        <taxon>Dokdonia</taxon>
    </lineage>
</organism>
<name>A0ABV9I352_9FLAO</name>
<accession>A0ABV9I352</accession>
<sequence>MESPWVTDFKENTLYRIDESTRMVEIAFAKAASFTHPKPVEDLIWKRPNPTSNSIGNLILHLCGNMTQYVISSLGEQEDTRDRDVEFETSEGFTAFQLLEKLKETVTSVKETIQKATEAQLLKKRNVQGFYFSGMGCVIHAVEHYSYHTGQIAFWVKQVVNRPLGFYDGQDLNVKNECGGTSDE</sequence>
<keyword evidence="2" id="KW-1185">Reference proteome</keyword>
<dbReference type="Gene3D" id="1.20.120.450">
    <property type="entry name" value="dinb family like domain"/>
    <property type="match status" value="1"/>
</dbReference>
<evidence type="ECO:0000313" key="2">
    <source>
        <dbReference type="Proteomes" id="UP001596043"/>
    </source>
</evidence>
<evidence type="ECO:0000313" key="1">
    <source>
        <dbReference type="EMBL" id="MFC4636156.1"/>
    </source>
</evidence>
<gene>
    <name evidence="1" type="ORF">ACFO3O_19775</name>
</gene>
<dbReference type="InterPro" id="IPR034660">
    <property type="entry name" value="DinB/YfiT-like"/>
</dbReference>
<dbReference type="Proteomes" id="UP001596043">
    <property type="component" value="Unassembled WGS sequence"/>
</dbReference>
<dbReference type="InterPro" id="IPR011466">
    <property type="entry name" value="DUF1572"/>
</dbReference>
<reference evidence="2" key="1">
    <citation type="journal article" date="2019" name="Int. J. Syst. Evol. Microbiol.">
        <title>The Global Catalogue of Microorganisms (GCM) 10K type strain sequencing project: providing services to taxonomists for standard genome sequencing and annotation.</title>
        <authorList>
            <consortium name="The Broad Institute Genomics Platform"/>
            <consortium name="The Broad Institute Genome Sequencing Center for Infectious Disease"/>
            <person name="Wu L."/>
            <person name="Ma J."/>
        </authorList>
    </citation>
    <scope>NUCLEOTIDE SEQUENCE [LARGE SCALE GENOMIC DNA]</scope>
    <source>
        <strain evidence="2">YJ-61-S</strain>
    </source>
</reference>